<evidence type="ECO:0000256" key="4">
    <source>
        <dbReference type="ARBA" id="ARBA00022519"/>
    </source>
</evidence>
<keyword evidence="10" id="KW-1185">Reference proteome</keyword>
<evidence type="ECO:0000256" key="3">
    <source>
        <dbReference type="ARBA" id="ARBA00022475"/>
    </source>
</evidence>
<name>A0A6B0TZE6_9RHOB</name>
<feature type="transmembrane region" description="Helical" evidence="8">
    <location>
        <begin position="88"/>
        <end position="109"/>
    </location>
</feature>
<sequence length="335" mass="35289">MAEARKPVVLTGEALGDTQGVDPGAAPAVPDLDGADRGAAMVAVTRIAARRPNRLARLFWASLSGLLVMMIGLAAFDFVATLLARNIWLGRLALLLGAAAAVTFVALVLRELAGLWRLSRLDGLRREVEAATRDGDKAAAEAVARKLSHLYEGRPDLRWSRQDLDRMLEDQFDADGVLSVTETRLMAPLDAMARREVEAAARTVAAATALVPLALADVAVAMGANIRMIRRLAEVYGGRAGTLGSLRLLRAVAAHLLATGAVAVGDDMISSIAGGSALSRVSRRFGEGVINGTLTARVGVAAIEVCRPMPFAAQKRPSVTGIVKRALTGLFSREA</sequence>
<evidence type="ECO:0000313" key="10">
    <source>
        <dbReference type="Proteomes" id="UP000436016"/>
    </source>
</evidence>
<dbReference type="AlphaFoldDB" id="A0A6B0TZE6"/>
<dbReference type="RefSeq" id="WP_160851469.1">
    <property type="nucleotide sequence ID" value="NZ_WUWG01000001.1"/>
</dbReference>
<evidence type="ECO:0000256" key="2">
    <source>
        <dbReference type="ARBA" id="ARBA00008255"/>
    </source>
</evidence>
<keyword evidence="5 8" id="KW-0812">Transmembrane</keyword>
<comment type="caution">
    <text evidence="9">The sequence shown here is derived from an EMBL/GenBank/DDBJ whole genome shotgun (WGS) entry which is preliminary data.</text>
</comment>
<dbReference type="PANTHER" id="PTHR39342">
    <property type="entry name" value="UPF0283 MEMBRANE PROTEIN YCJF"/>
    <property type="match status" value="1"/>
</dbReference>
<dbReference type="NCBIfam" id="TIGR01620">
    <property type="entry name" value="hyp_HI0043"/>
    <property type="match status" value="1"/>
</dbReference>
<dbReference type="GO" id="GO:0005886">
    <property type="term" value="C:plasma membrane"/>
    <property type="evidence" value="ECO:0007669"/>
    <property type="project" value="UniProtKB-SubCell"/>
</dbReference>
<comment type="subcellular location">
    <subcellularLocation>
        <location evidence="1">Cell inner membrane</location>
        <topology evidence="1">Multi-pass membrane protein</topology>
    </subcellularLocation>
</comment>
<organism evidence="9 10">
    <name type="scientific">Oceanomicrobium pacificus</name>
    <dbReference type="NCBI Taxonomy" id="2692916"/>
    <lineage>
        <taxon>Bacteria</taxon>
        <taxon>Pseudomonadati</taxon>
        <taxon>Pseudomonadota</taxon>
        <taxon>Alphaproteobacteria</taxon>
        <taxon>Rhodobacterales</taxon>
        <taxon>Paracoccaceae</taxon>
        <taxon>Oceanomicrobium</taxon>
    </lineage>
</organism>
<dbReference type="Pfam" id="PF05128">
    <property type="entry name" value="DUF697"/>
    <property type="match status" value="1"/>
</dbReference>
<evidence type="ECO:0000256" key="1">
    <source>
        <dbReference type="ARBA" id="ARBA00004429"/>
    </source>
</evidence>
<accession>A0A6B0TZE6</accession>
<feature type="transmembrane region" description="Helical" evidence="8">
    <location>
        <begin position="55"/>
        <end position="76"/>
    </location>
</feature>
<keyword evidence="3" id="KW-1003">Cell membrane</keyword>
<evidence type="ECO:0000256" key="5">
    <source>
        <dbReference type="ARBA" id="ARBA00022692"/>
    </source>
</evidence>
<comment type="similarity">
    <text evidence="2">Belongs to the UPF0283 family.</text>
</comment>
<dbReference type="InterPro" id="IPR006507">
    <property type="entry name" value="UPF0283"/>
</dbReference>
<keyword evidence="6 8" id="KW-1133">Transmembrane helix</keyword>
<dbReference type="InterPro" id="IPR021147">
    <property type="entry name" value="DUF697"/>
</dbReference>
<evidence type="ECO:0000256" key="6">
    <source>
        <dbReference type="ARBA" id="ARBA00022989"/>
    </source>
</evidence>
<proteinExistence type="inferred from homology"/>
<dbReference type="EMBL" id="WUWG01000001">
    <property type="protein sequence ID" value="MXU64271.1"/>
    <property type="molecule type" value="Genomic_DNA"/>
</dbReference>
<dbReference type="Proteomes" id="UP000436016">
    <property type="component" value="Unassembled WGS sequence"/>
</dbReference>
<dbReference type="PANTHER" id="PTHR39342:SF1">
    <property type="entry name" value="UPF0283 MEMBRANE PROTEIN YCJF"/>
    <property type="match status" value="1"/>
</dbReference>
<protein>
    <submittedName>
        <fullName evidence="9">TIGR01620 family protein</fullName>
    </submittedName>
</protein>
<evidence type="ECO:0000313" key="9">
    <source>
        <dbReference type="EMBL" id="MXU64271.1"/>
    </source>
</evidence>
<evidence type="ECO:0000256" key="7">
    <source>
        <dbReference type="ARBA" id="ARBA00023136"/>
    </source>
</evidence>
<reference evidence="9 10" key="1">
    <citation type="submission" date="2019-12" db="EMBL/GenBank/DDBJ databases">
        <title>Strain KN286 was isolated from seawater, which was collected from Caroline Seamount in the tropical western Pacific.</title>
        <authorList>
            <person name="Wang Q."/>
        </authorList>
    </citation>
    <scope>NUCLEOTIDE SEQUENCE [LARGE SCALE GENOMIC DNA]</scope>
    <source>
        <strain evidence="9 10">KN286</strain>
    </source>
</reference>
<gene>
    <name evidence="9" type="ORF">GSH16_02340</name>
</gene>
<keyword evidence="7 8" id="KW-0472">Membrane</keyword>
<keyword evidence="4" id="KW-0997">Cell inner membrane</keyword>
<evidence type="ECO:0000256" key="8">
    <source>
        <dbReference type="SAM" id="Phobius"/>
    </source>
</evidence>